<evidence type="ECO:0000256" key="3">
    <source>
        <dbReference type="ARBA" id="ARBA00023295"/>
    </source>
</evidence>
<evidence type="ECO:0000313" key="7">
    <source>
        <dbReference type="EMBL" id="CAE4670596.1"/>
    </source>
</evidence>
<dbReference type="Gene3D" id="3.20.20.80">
    <property type="entry name" value="Glycosidases"/>
    <property type="match status" value="1"/>
</dbReference>
<feature type="domain" description="Glycosyl hydrolases family 39 N-terminal catalytic" evidence="5">
    <location>
        <begin position="219"/>
        <end position="667"/>
    </location>
</feature>
<dbReference type="InterPro" id="IPR017853">
    <property type="entry name" value="GH"/>
</dbReference>
<reference evidence="7" key="1">
    <citation type="submission" date="2021-01" db="EMBL/GenBank/DDBJ databases">
        <authorList>
            <person name="Corre E."/>
            <person name="Pelletier E."/>
            <person name="Niang G."/>
            <person name="Scheremetjew M."/>
            <person name="Finn R."/>
            <person name="Kale V."/>
            <person name="Holt S."/>
            <person name="Cochrane G."/>
            <person name="Meng A."/>
            <person name="Brown T."/>
            <person name="Cohen L."/>
        </authorList>
    </citation>
    <scope>NUCLEOTIDE SEQUENCE</scope>
    <source>
        <strain evidence="7">CCMP3105</strain>
    </source>
</reference>
<dbReference type="Pfam" id="PF01229">
    <property type="entry name" value="Glyco_hydro_39"/>
    <property type="match status" value="1"/>
</dbReference>
<evidence type="ECO:0000259" key="6">
    <source>
        <dbReference type="Pfam" id="PF14200"/>
    </source>
</evidence>
<dbReference type="Gene3D" id="2.60.40.1500">
    <property type="entry name" value="Glycosyl hydrolase domain, family 39"/>
    <property type="match status" value="1"/>
</dbReference>
<dbReference type="GO" id="GO:0005975">
    <property type="term" value="P:carbohydrate metabolic process"/>
    <property type="evidence" value="ECO:0007669"/>
    <property type="project" value="InterPro"/>
</dbReference>
<evidence type="ECO:0000256" key="4">
    <source>
        <dbReference type="PIRSR" id="PIRSR600514-1"/>
    </source>
</evidence>
<dbReference type="AlphaFoldDB" id="A0A7S4TB18"/>
<dbReference type="InterPro" id="IPR000514">
    <property type="entry name" value="Glyco_hydro_39"/>
</dbReference>
<proteinExistence type="inferred from homology"/>
<dbReference type="EMBL" id="HBNR01091357">
    <property type="protein sequence ID" value="CAE4670596.1"/>
    <property type="molecule type" value="Transcribed_RNA"/>
</dbReference>
<evidence type="ECO:0008006" key="8">
    <source>
        <dbReference type="Google" id="ProtNLM"/>
    </source>
</evidence>
<dbReference type="PRINTS" id="PR00745">
    <property type="entry name" value="GLHYDRLASE39"/>
</dbReference>
<dbReference type="PANTHER" id="PTHR12631">
    <property type="entry name" value="ALPHA-L-IDURONIDASE"/>
    <property type="match status" value="1"/>
</dbReference>
<dbReference type="InterPro" id="IPR051923">
    <property type="entry name" value="Glycosyl_Hydrolase_39"/>
</dbReference>
<dbReference type="PROSITE" id="PS01027">
    <property type="entry name" value="GLYCOSYL_HYDROL_F39"/>
    <property type="match status" value="1"/>
</dbReference>
<organism evidence="7">
    <name type="scientific">Alexandrium monilatum</name>
    <dbReference type="NCBI Taxonomy" id="311494"/>
    <lineage>
        <taxon>Eukaryota</taxon>
        <taxon>Sar</taxon>
        <taxon>Alveolata</taxon>
        <taxon>Dinophyceae</taxon>
        <taxon>Gonyaulacales</taxon>
        <taxon>Pyrocystaceae</taxon>
        <taxon>Alexandrium</taxon>
    </lineage>
</organism>
<dbReference type="InterPro" id="IPR049166">
    <property type="entry name" value="GH39_cat"/>
</dbReference>
<comment type="similarity">
    <text evidence="1">Belongs to the glycosyl hydrolase 39 family.</text>
</comment>
<gene>
    <name evidence="7" type="ORF">AMON00008_LOCUS65646</name>
</gene>
<dbReference type="CDD" id="cd00161">
    <property type="entry name" value="beta-trefoil_Ricin-like"/>
    <property type="match status" value="1"/>
</dbReference>
<accession>A0A7S4TB18</accession>
<dbReference type="InterPro" id="IPR049165">
    <property type="entry name" value="GH39_as"/>
</dbReference>
<evidence type="ECO:0000256" key="1">
    <source>
        <dbReference type="ARBA" id="ARBA00008875"/>
    </source>
</evidence>
<dbReference type="SUPFAM" id="SSF51011">
    <property type="entry name" value="Glycosyl hydrolase domain"/>
    <property type="match status" value="1"/>
</dbReference>
<name>A0A7S4TB18_9DINO</name>
<dbReference type="GO" id="GO:0004553">
    <property type="term" value="F:hydrolase activity, hydrolyzing O-glycosyl compounds"/>
    <property type="evidence" value="ECO:0007669"/>
    <property type="project" value="InterPro"/>
</dbReference>
<feature type="active site" description="Proton donor" evidence="4">
    <location>
        <position position="362"/>
    </location>
</feature>
<dbReference type="Gene3D" id="2.80.10.50">
    <property type="match status" value="1"/>
</dbReference>
<dbReference type="InterPro" id="IPR000772">
    <property type="entry name" value="Ricin_B_lectin"/>
</dbReference>
<sequence length="697" mass="76387">MAEAWGSRAVRESELRMSARPVFKCAMCRLLLLVVSVCFRVDGLHAGGLSGKYCLQNSKSRGYLNQDISSDAKISNVQVWSDCKSPESQWELVLLDDAKGIYALRNAWSGNWLNEDVSGGARPNGPVHVWSDHRAAESQWLLAVTVATEYTLKNARTGYLLGQSNGGASSHGDDVIVTDGDGAVSRWQLTPAGSPSPSPAPAPREAVSFRVADGGSGSRAWPFLTRCVGSGHAWLALRKDWQDQLARVRRDLGTEFVRFHGLLDDDMAVYQGPGNYSFANVDTVYDFLTRIGMRPVVEVSFMPASLARGTDTGFYPAPRQCHVNPPKDYDEWGRLIQALGQHLVDRYGEAEVGKWFFEVWNEPNCGFLRTDLPKSRQCCEACADMTEYMRLYKSTAEALKRASSKIRVGGPATAQLGHVDDFVEAVQKQGLAGGEVVTTHVYPTDPMTSFLHAFEDVAASARKGQAFADTFILSEFNSGLYGNDVGNHDRAFAAAFLFSFAADVLQKRVDIPRLRDFMASYWTFSDVFEEQGFPTKDFQNGFGMITYKGIPKPAYRAMQLLTFGDEVVDVSLESPSAGRVKALALRSSAASSRKVRVFLSNLDEPRARLGAADVTLSFDSAPSAMAVYRIDDDHTNPRELWESLGRPDLQGEQLKSVMKASEASAEEVKEAKRTTVITIPARGAAVVEASWGGVAVV</sequence>
<feature type="domain" description="Ricin B lectin" evidence="6">
    <location>
        <begin position="88"/>
        <end position="176"/>
    </location>
</feature>
<evidence type="ECO:0000259" key="5">
    <source>
        <dbReference type="Pfam" id="PF01229"/>
    </source>
</evidence>
<dbReference type="SUPFAM" id="SSF50370">
    <property type="entry name" value="Ricin B-like lectins"/>
    <property type="match status" value="1"/>
</dbReference>
<evidence type="ECO:0000256" key="2">
    <source>
        <dbReference type="ARBA" id="ARBA00022801"/>
    </source>
</evidence>
<dbReference type="InterPro" id="IPR035992">
    <property type="entry name" value="Ricin_B-like_lectins"/>
</dbReference>
<keyword evidence="2" id="KW-0378">Hydrolase</keyword>
<dbReference type="SUPFAM" id="SSF51445">
    <property type="entry name" value="(Trans)glycosidases"/>
    <property type="match status" value="1"/>
</dbReference>
<dbReference type="PANTHER" id="PTHR12631:SF10">
    <property type="entry name" value="BETA-XYLOSIDASE-LIKE PROTEIN-RELATED"/>
    <property type="match status" value="1"/>
</dbReference>
<protein>
    <recommendedName>
        <fullName evidence="8">Ricin B lectin domain-containing protein</fullName>
    </recommendedName>
</protein>
<keyword evidence="3" id="KW-0326">Glycosidase</keyword>
<dbReference type="Pfam" id="PF14200">
    <property type="entry name" value="RicinB_lectin_2"/>
    <property type="match status" value="1"/>
</dbReference>